<sequence length="453" mass="51795">MYKNSRPRPINLLSVEPTFKRMATMKPECKSPVPKITQSLFTNCVKQKGINNMKIFDANNDEGVPKHWDDKFKSFINENSHCGTPFLSSFNKEFIYPGDLTDGRSHCDTMLLPSGRKVAADPTEFRTNTEKSNAPSRLSIASKKLSRRRLNSYQCPTKSSANKGVSDVGEPFLSVNKCNSKSSSKEDSCPKEIEEAKKANIVLEKCFQMKNREVARLTKRNQELVNKISSLEKELEDVKESLRKQERMWIKSVESSSPKTNASETSPNQEESAVIKTRAKRINSGENPRIGVNCKQNSPTLLRQKYFKRIEDLQKKHEKDMNLLRKSFAKQLEDLTELAAQASNEAIRAQDNAAFKCKSFFDIIIEKDILIEELEDKLSKATQEFNEIDSDSKIYKLKSCISVLRTNLKLQHRENKEMESLNSRLKSKVIELKKKVLKFDVPTKHLGARLKSF</sequence>
<evidence type="ECO:0000256" key="2">
    <source>
        <dbReference type="SAM" id="MobiDB-lite"/>
    </source>
</evidence>
<proteinExistence type="predicted"/>
<feature type="compositionally biased region" description="Polar residues" evidence="2">
    <location>
        <begin position="253"/>
        <end position="271"/>
    </location>
</feature>
<dbReference type="Proteomes" id="UP001295684">
    <property type="component" value="Unassembled WGS sequence"/>
</dbReference>
<keyword evidence="4" id="KW-1185">Reference proteome</keyword>
<gene>
    <name evidence="3" type="ORF">ECRASSUSDP1_LOCUS1636</name>
</gene>
<organism evidence="3 4">
    <name type="scientific">Euplotes crassus</name>
    <dbReference type="NCBI Taxonomy" id="5936"/>
    <lineage>
        <taxon>Eukaryota</taxon>
        <taxon>Sar</taxon>
        <taxon>Alveolata</taxon>
        <taxon>Ciliophora</taxon>
        <taxon>Intramacronucleata</taxon>
        <taxon>Spirotrichea</taxon>
        <taxon>Hypotrichia</taxon>
        <taxon>Euplotida</taxon>
        <taxon>Euplotidae</taxon>
        <taxon>Moneuplotes</taxon>
    </lineage>
</organism>
<protein>
    <submittedName>
        <fullName evidence="3">Uncharacterized protein</fullName>
    </submittedName>
</protein>
<reference evidence="3" key="1">
    <citation type="submission" date="2023-07" db="EMBL/GenBank/DDBJ databases">
        <authorList>
            <consortium name="AG Swart"/>
            <person name="Singh M."/>
            <person name="Singh A."/>
            <person name="Seah K."/>
            <person name="Emmerich C."/>
        </authorList>
    </citation>
    <scope>NUCLEOTIDE SEQUENCE</scope>
    <source>
        <strain evidence="3">DP1</strain>
    </source>
</reference>
<keyword evidence="1" id="KW-0175">Coiled coil</keyword>
<feature type="coiled-coil region" evidence="1">
    <location>
        <begin position="207"/>
        <end position="248"/>
    </location>
</feature>
<feature type="coiled-coil region" evidence="1">
    <location>
        <begin position="325"/>
        <end position="391"/>
    </location>
</feature>
<comment type="caution">
    <text evidence="3">The sequence shown here is derived from an EMBL/GenBank/DDBJ whole genome shotgun (WGS) entry which is preliminary data.</text>
</comment>
<feature type="region of interest" description="Disordered" evidence="2">
    <location>
        <begin position="249"/>
        <end position="294"/>
    </location>
</feature>
<evidence type="ECO:0000313" key="4">
    <source>
        <dbReference type="Proteomes" id="UP001295684"/>
    </source>
</evidence>
<evidence type="ECO:0000313" key="3">
    <source>
        <dbReference type="EMBL" id="CAI2360335.1"/>
    </source>
</evidence>
<dbReference type="AlphaFoldDB" id="A0AAD1U2R7"/>
<accession>A0AAD1U2R7</accession>
<dbReference type="EMBL" id="CAMPGE010001543">
    <property type="protein sequence ID" value="CAI2360335.1"/>
    <property type="molecule type" value="Genomic_DNA"/>
</dbReference>
<evidence type="ECO:0000256" key="1">
    <source>
        <dbReference type="SAM" id="Coils"/>
    </source>
</evidence>
<name>A0AAD1U2R7_EUPCR</name>